<dbReference type="PANTHER" id="PTHR11362:SF82">
    <property type="entry name" value="PHOSPHATIDYLETHANOLAMINE-BINDING PROTEIN 4"/>
    <property type="match status" value="1"/>
</dbReference>
<keyword evidence="4" id="KW-1185">Reference proteome</keyword>
<dbReference type="Ensembl" id="ENSCCRT00010074636.1">
    <property type="protein sequence ID" value="ENSCCRP00010067564.1"/>
    <property type="gene ID" value="ENSCCRG00010029283.1"/>
</dbReference>
<proteinExistence type="inferred from homology"/>
<organism evidence="3 4">
    <name type="scientific">Cyprinus carpio</name>
    <name type="common">Common carp</name>
    <dbReference type="NCBI Taxonomy" id="7962"/>
    <lineage>
        <taxon>Eukaryota</taxon>
        <taxon>Metazoa</taxon>
        <taxon>Chordata</taxon>
        <taxon>Craniata</taxon>
        <taxon>Vertebrata</taxon>
        <taxon>Euteleostomi</taxon>
        <taxon>Actinopterygii</taxon>
        <taxon>Neopterygii</taxon>
        <taxon>Teleostei</taxon>
        <taxon>Ostariophysi</taxon>
        <taxon>Cypriniformes</taxon>
        <taxon>Cyprinidae</taxon>
        <taxon>Cyprininae</taxon>
        <taxon>Cyprinus</taxon>
    </lineage>
</organism>
<dbReference type="InterPro" id="IPR008914">
    <property type="entry name" value="PEBP"/>
</dbReference>
<sequence length="234" mass="26349">MHLFYASVVLCVLCACHMTTSTCDELLSSEDAEFCKGKLKVIYPDLVVDKCMIVPQRIREKISKEWGPPQIQLPSADEKKKYTLLMVDPDAPSRQKPSRAYWRHWLLVDIKGEALQRGDISAVELSAYTRPTPPQGTGFHRYQFLIFEQPEGQSLSLSPQENSSRGQNDVISGPLQSFPETGICRHLLRGLVWLDQWLQFSSSPKTTRTRTPPACCSTLTSGLHTLCGSFLSQF</sequence>
<comment type="similarity">
    <text evidence="1">Belongs to the phosphatidylethanolamine-binding protein family.</text>
</comment>
<reference evidence="3" key="2">
    <citation type="submission" date="2025-09" db="UniProtKB">
        <authorList>
            <consortium name="Ensembl"/>
        </authorList>
    </citation>
    <scope>IDENTIFICATION</scope>
</reference>
<dbReference type="PROSITE" id="PS01220">
    <property type="entry name" value="PBP"/>
    <property type="match status" value="1"/>
</dbReference>
<dbReference type="CDD" id="cd00866">
    <property type="entry name" value="PEBP_euk"/>
    <property type="match status" value="1"/>
</dbReference>
<evidence type="ECO:0000256" key="2">
    <source>
        <dbReference type="SAM" id="SignalP"/>
    </source>
</evidence>
<accession>A0A8C1LWZ2</accession>
<dbReference type="SUPFAM" id="SSF49777">
    <property type="entry name" value="PEBP-like"/>
    <property type="match status" value="1"/>
</dbReference>
<dbReference type="InterPro" id="IPR036610">
    <property type="entry name" value="PEBP-like_sf"/>
</dbReference>
<dbReference type="Pfam" id="PF01161">
    <property type="entry name" value="PBP"/>
    <property type="match status" value="1"/>
</dbReference>
<keyword evidence="2" id="KW-0732">Signal</keyword>
<evidence type="ECO:0000313" key="3">
    <source>
        <dbReference type="Ensembl" id="ENSCCRP00010067564.1"/>
    </source>
</evidence>
<feature type="signal peptide" evidence="2">
    <location>
        <begin position="1"/>
        <end position="23"/>
    </location>
</feature>
<dbReference type="InterPro" id="IPR035810">
    <property type="entry name" value="PEBP_euk"/>
</dbReference>
<dbReference type="Proteomes" id="UP000694427">
    <property type="component" value="Unplaced"/>
</dbReference>
<dbReference type="InterPro" id="IPR001858">
    <property type="entry name" value="Phosphatidylethanolamine-bd_CS"/>
</dbReference>
<dbReference type="PANTHER" id="PTHR11362">
    <property type="entry name" value="PHOSPHATIDYLETHANOLAMINE-BINDING PROTEIN"/>
    <property type="match status" value="1"/>
</dbReference>
<protein>
    <submittedName>
        <fullName evidence="3">Phosphatidylethanolamine binding protein 4</fullName>
    </submittedName>
</protein>
<evidence type="ECO:0000256" key="1">
    <source>
        <dbReference type="ARBA" id="ARBA00007091"/>
    </source>
</evidence>
<dbReference type="Gene3D" id="3.90.280.10">
    <property type="entry name" value="PEBP-like"/>
    <property type="match status" value="1"/>
</dbReference>
<evidence type="ECO:0000313" key="4">
    <source>
        <dbReference type="Proteomes" id="UP000694427"/>
    </source>
</evidence>
<reference evidence="3" key="1">
    <citation type="submission" date="2025-08" db="UniProtKB">
        <authorList>
            <consortium name="Ensembl"/>
        </authorList>
    </citation>
    <scope>IDENTIFICATION</scope>
</reference>
<name>A0A8C1LWZ2_CYPCA</name>
<dbReference type="AlphaFoldDB" id="A0A8C1LWZ2"/>
<feature type="chain" id="PRO_5034298303" evidence="2">
    <location>
        <begin position="24"/>
        <end position="234"/>
    </location>
</feature>
<gene>
    <name evidence="3" type="primary">LOC109049248</name>
</gene>